<feature type="repeat" description="ANK" evidence="3">
    <location>
        <begin position="202"/>
        <end position="227"/>
    </location>
</feature>
<evidence type="ECO:0000256" key="3">
    <source>
        <dbReference type="PROSITE-ProRule" id="PRU00023"/>
    </source>
</evidence>
<dbReference type="InterPro" id="IPR002110">
    <property type="entry name" value="Ankyrin_rpt"/>
</dbReference>
<evidence type="ECO:0000256" key="1">
    <source>
        <dbReference type="ARBA" id="ARBA00022737"/>
    </source>
</evidence>
<name>A0AB34IEJ2_PRYPA</name>
<feature type="repeat" description="ANK" evidence="3">
    <location>
        <begin position="98"/>
        <end position="130"/>
    </location>
</feature>
<evidence type="ECO:0000313" key="6">
    <source>
        <dbReference type="Proteomes" id="UP001515480"/>
    </source>
</evidence>
<dbReference type="SUPFAM" id="SSF48403">
    <property type="entry name" value="Ankyrin repeat"/>
    <property type="match status" value="1"/>
</dbReference>
<keyword evidence="2 3" id="KW-0040">ANK repeat</keyword>
<dbReference type="EMBL" id="JBGBPQ010000029">
    <property type="protein sequence ID" value="KAL1496236.1"/>
    <property type="molecule type" value="Genomic_DNA"/>
</dbReference>
<dbReference type="PROSITE" id="PS50088">
    <property type="entry name" value="ANK_REPEAT"/>
    <property type="match status" value="5"/>
</dbReference>
<comment type="caution">
    <text evidence="5">The sequence shown here is derived from an EMBL/GenBank/DDBJ whole genome shotgun (WGS) entry which is preliminary data.</text>
</comment>
<feature type="compositionally biased region" description="Basic residues" evidence="4">
    <location>
        <begin position="7"/>
        <end position="22"/>
    </location>
</feature>
<protein>
    <recommendedName>
        <fullName evidence="7">Fe2OG dioxygenase domain-containing protein</fullName>
    </recommendedName>
</protein>
<evidence type="ECO:0008006" key="7">
    <source>
        <dbReference type="Google" id="ProtNLM"/>
    </source>
</evidence>
<dbReference type="Pfam" id="PF12796">
    <property type="entry name" value="Ank_2"/>
    <property type="match status" value="2"/>
</dbReference>
<dbReference type="Proteomes" id="UP001515480">
    <property type="component" value="Unassembled WGS sequence"/>
</dbReference>
<dbReference type="SMART" id="SM00248">
    <property type="entry name" value="ANK"/>
    <property type="match status" value="5"/>
</dbReference>
<dbReference type="PROSITE" id="PS50297">
    <property type="entry name" value="ANK_REP_REGION"/>
    <property type="match status" value="4"/>
</dbReference>
<dbReference type="Gene3D" id="2.60.120.620">
    <property type="entry name" value="q2cbj1_9rhob like domain"/>
    <property type="match status" value="1"/>
</dbReference>
<feature type="repeat" description="ANK" evidence="3">
    <location>
        <begin position="63"/>
        <end position="97"/>
    </location>
</feature>
<accession>A0AB34IEJ2</accession>
<gene>
    <name evidence="5" type="ORF">AB1Y20_016199</name>
</gene>
<feature type="region of interest" description="Disordered" evidence="4">
    <location>
        <begin position="127"/>
        <end position="163"/>
    </location>
</feature>
<reference evidence="5 6" key="1">
    <citation type="journal article" date="2024" name="Science">
        <title>Giant polyketide synthase enzymes in the biosynthesis of giant marine polyether toxins.</title>
        <authorList>
            <person name="Fallon T.R."/>
            <person name="Shende V.V."/>
            <person name="Wierzbicki I.H."/>
            <person name="Pendleton A.L."/>
            <person name="Watervoot N.F."/>
            <person name="Auber R.P."/>
            <person name="Gonzalez D.J."/>
            <person name="Wisecaver J.H."/>
            <person name="Moore B.S."/>
        </authorList>
    </citation>
    <scope>NUCLEOTIDE SEQUENCE [LARGE SCALE GENOMIC DNA]</scope>
    <source>
        <strain evidence="5 6">12B1</strain>
    </source>
</reference>
<dbReference type="PANTHER" id="PTHR24171">
    <property type="entry name" value="ANKYRIN REPEAT DOMAIN-CONTAINING PROTEIN 39-RELATED"/>
    <property type="match status" value="1"/>
</dbReference>
<feature type="repeat" description="ANK" evidence="3">
    <location>
        <begin position="30"/>
        <end position="62"/>
    </location>
</feature>
<evidence type="ECO:0000313" key="5">
    <source>
        <dbReference type="EMBL" id="KAL1496236.1"/>
    </source>
</evidence>
<dbReference type="AlphaFoldDB" id="A0AB34IEJ2"/>
<keyword evidence="6" id="KW-1185">Reference proteome</keyword>
<feature type="region of interest" description="Disordered" evidence="4">
    <location>
        <begin position="6"/>
        <end position="30"/>
    </location>
</feature>
<dbReference type="InterPro" id="IPR036770">
    <property type="entry name" value="Ankyrin_rpt-contain_sf"/>
</dbReference>
<sequence>MQCAACTRRHRLATSSRRHRRPPPPPPAPAALTPLHLAALSGTLADVRSLLSRRASLHARCPRGLTPLHAAASRHPPHAPLLEALLAARASPHTTDAWGDTPLHAAAWRGDAACLRALARAGAALSPTATPLSPTATPLSPTATPLSSTATPLSSTATPLSSTATPLSLAATPLSLAAMRGHTEAVGCLIELRADVNAKDARGEAAVHAAARSGEGALVRQLIEAGATATEEVVRLLQEANEERERFQKPDLSLMTRDHSAEWGSRMLRMPPLAARLLVRHVTYCSLHHYRMASHVLALASGAVHCARRVLSAEACAALRAAVDEQGITRVDSVDALPNTDLLCTTEALGQLLGRGAVRALLRLPSQFAAQAGGAAPQGGSYVLTNGQCFARRYCAATRSNEQPLTSFHFDSASVTVNVALSADDAVEGGRLLGVFGGAVQAIPRGEGDATVHSSALLHGVSLTRKGMRYTLIMFFDHVP</sequence>
<organism evidence="5 6">
    <name type="scientific">Prymnesium parvum</name>
    <name type="common">Toxic golden alga</name>
    <dbReference type="NCBI Taxonomy" id="97485"/>
    <lineage>
        <taxon>Eukaryota</taxon>
        <taxon>Haptista</taxon>
        <taxon>Haptophyta</taxon>
        <taxon>Prymnesiophyceae</taxon>
        <taxon>Prymnesiales</taxon>
        <taxon>Prymnesiaceae</taxon>
        <taxon>Prymnesium</taxon>
    </lineage>
</organism>
<evidence type="ECO:0000256" key="4">
    <source>
        <dbReference type="SAM" id="MobiDB-lite"/>
    </source>
</evidence>
<proteinExistence type="predicted"/>
<evidence type="ECO:0000256" key="2">
    <source>
        <dbReference type="ARBA" id="ARBA00023043"/>
    </source>
</evidence>
<dbReference type="Gene3D" id="1.25.40.20">
    <property type="entry name" value="Ankyrin repeat-containing domain"/>
    <property type="match status" value="2"/>
</dbReference>
<keyword evidence="1" id="KW-0677">Repeat</keyword>
<feature type="repeat" description="ANK" evidence="3">
    <location>
        <begin position="169"/>
        <end position="201"/>
    </location>
</feature>